<comment type="cofactor">
    <cofactor evidence="1">
        <name>heme</name>
        <dbReference type="ChEBI" id="CHEBI:30413"/>
    </cofactor>
</comment>
<evidence type="ECO:0000256" key="4">
    <source>
        <dbReference type="ARBA" id="ARBA00023004"/>
    </source>
</evidence>
<dbReference type="InterPro" id="IPR001128">
    <property type="entry name" value="Cyt_P450"/>
</dbReference>
<proteinExistence type="inferred from homology"/>
<dbReference type="PRINTS" id="PR00463">
    <property type="entry name" value="EP450I"/>
</dbReference>
<accession>A0ABR0ELF2</accession>
<evidence type="ECO:0000256" key="3">
    <source>
        <dbReference type="ARBA" id="ARBA00022723"/>
    </source>
</evidence>
<protein>
    <recommendedName>
        <fullName evidence="7">Cytochrome P450</fullName>
    </recommendedName>
</protein>
<reference evidence="5 6" key="1">
    <citation type="journal article" date="2023" name="G3 (Bethesda)">
        <title>A chromosome-level genome assembly of Zasmidium syzygii isolated from banana leaves.</title>
        <authorList>
            <person name="van Westerhoven A.C."/>
            <person name="Mehrabi R."/>
            <person name="Talebi R."/>
            <person name="Steentjes M.B.F."/>
            <person name="Corcolon B."/>
            <person name="Chong P.A."/>
            <person name="Kema G.H.J."/>
            <person name="Seidl M.F."/>
        </authorList>
    </citation>
    <scope>NUCLEOTIDE SEQUENCE [LARGE SCALE GENOMIC DNA]</scope>
    <source>
        <strain evidence="5 6">P124</strain>
    </source>
</reference>
<dbReference type="Gene3D" id="1.10.630.10">
    <property type="entry name" value="Cytochrome P450"/>
    <property type="match status" value="1"/>
</dbReference>
<comment type="caution">
    <text evidence="5">The sequence shown here is derived from an EMBL/GenBank/DDBJ whole genome shotgun (WGS) entry which is preliminary data.</text>
</comment>
<dbReference type="PANTHER" id="PTHR24305:SF232">
    <property type="entry name" value="P450, PUTATIVE (EUROFUNG)-RELATED"/>
    <property type="match status" value="1"/>
</dbReference>
<dbReference type="Pfam" id="PF00067">
    <property type="entry name" value="p450"/>
    <property type="match status" value="1"/>
</dbReference>
<dbReference type="InterPro" id="IPR050121">
    <property type="entry name" value="Cytochrome_P450_monoxygenase"/>
</dbReference>
<keyword evidence="3" id="KW-0479">Metal-binding</keyword>
<evidence type="ECO:0000256" key="1">
    <source>
        <dbReference type="ARBA" id="ARBA00001971"/>
    </source>
</evidence>
<keyword evidence="4" id="KW-0408">Iron</keyword>
<evidence type="ECO:0000313" key="5">
    <source>
        <dbReference type="EMBL" id="KAK4502038.1"/>
    </source>
</evidence>
<keyword evidence="6" id="KW-1185">Reference proteome</keyword>
<dbReference type="SUPFAM" id="SSF48264">
    <property type="entry name" value="Cytochrome P450"/>
    <property type="match status" value="1"/>
</dbReference>
<dbReference type="InterPro" id="IPR036396">
    <property type="entry name" value="Cyt_P450_sf"/>
</dbReference>
<gene>
    <name evidence="5" type="ORF">PRZ48_007849</name>
</gene>
<dbReference type="PANTHER" id="PTHR24305">
    <property type="entry name" value="CYTOCHROME P450"/>
    <property type="match status" value="1"/>
</dbReference>
<comment type="similarity">
    <text evidence="2">Belongs to the cytochrome P450 family.</text>
</comment>
<dbReference type="Proteomes" id="UP001305779">
    <property type="component" value="Unassembled WGS sequence"/>
</dbReference>
<sequence length="558" mass="62695">MARIFSFSTTGVVALVVALLGYACYRAALPRPLPGIPYNKRSAKRLLGDAPDLLNYKAEHGDTFSYVAKLAVQMNEPVFQVFMQPLGRPWVVVMDPRETNDILTRRSKDFDRSTFFGQIFSSMLPKFHVHFPTGNEWHSHRRLVSDTMSPTFLNQVAGPQMWDSMISIVELWKEKARLADGRPFSAFADCHNTTLDIIWAVTFGGGMGPNTNRSKRLAEIDKLDLGSNINEAVTFPEPQDPPAFSSITKLVESMSIPVNSMMPSLAHTFALNTNRGLVNARRTKDELIRSKLKEAREKFSKTANDDIESTAGLKCALDLVVSKELKMAQKEGRPADLDSPALQDELFGFLLAGEDTTSTSLCWGLKYLTSGQDVQAKFRNILHSEFQRAHEAKETPSIEEITSTAIPYLDAVIEEVNRIGPIVPAAVRKTLQDTEVLGYQVPAGTDVFMFINGPGYIMNPFTVKEHKRSKNSQANKDKIPAWRDDPSLFMPERWLDKDGNFNPNAGRKWAHLELRIMYILIIWNFELLPTPKELSSFSSYDGLTHGPQMTYTRLKALL</sequence>
<dbReference type="EMBL" id="JAXOVC010000005">
    <property type="protein sequence ID" value="KAK4502038.1"/>
    <property type="molecule type" value="Genomic_DNA"/>
</dbReference>
<dbReference type="PROSITE" id="PS51257">
    <property type="entry name" value="PROKAR_LIPOPROTEIN"/>
    <property type="match status" value="1"/>
</dbReference>
<evidence type="ECO:0000313" key="6">
    <source>
        <dbReference type="Proteomes" id="UP001305779"/>
    </source>
</evidence>
<dbReference type="InterPro" id="IPR002401">
    <property type="entry name" value="Cyt_P450_E_grp-I"/>
</dbReference>
<evidence type="ECO:0008006" key="7">
    <source>
        <dbReference type="Google" id="ProtNLM"/>
    </source>
</evidence>
<organism evidence="5 6">
    <name type="scientific">Zasmidium cellare</name>
    <name type="common">Wine cellar mold</name>
    <name type="synonym">Racodium cellare</name>
    <dbReference type="NCBI Taxonomy" id="395010"/>
    <lineage>
        <taxon>Eukaryota</taxon>
        <taxon>Fungi</taxon>
        <taxon>Dikarya</taxon>
        <taxon>Ascomycota</taxon>
        <taxon>Pezizomycotina</taxon>
        <taxon>Dothideomycetes</taxon>
        <taxon>Dothideomycetidae</taxon>
        <taxon>Mycosphaerellales</taxon>
        <taxon>Mycosphaerellaceae</taxon>
        <taxon>Zasmidium</taxon>
    </lineage>
</organism>
<dbReference type="PRINTS" id="PR00385">
    <property type="entry name" value="P450"/>
</dbReference>
<name>A0ABR0ELF2_ZASCE</name>
<evidence type="ECO:0000256" key="2">
    <source>
        <dbReference type="ARBA" id="ARBA00010617"/>
    </source>
</evidence>